<sequence>MVEDKRIQASMCNCNIVKYVTQGSFPCIVQLSYSPFLHNTTRIVQVKPNFNYCYVSMPSSALSFCDSQEEQVVIDDEDTTDDDVVRVISLEDIAAHTVAFEVCQTTACYSLGFAVNRSQ</sequence>
<accession>A0AAW1K1P9</accession>
<comment type="caution">
    <text evidence="1">The sequence shown here is derived from an EMBL/GenBank/DDBJ whole genome shotgun (WGS) entry which is preliminary data.</text>
</comment>
<name>A0AAW1K1P9_POPJA</name>
<evidence type="ECO:0000313" key="1">
    <source>
        <dbReference type="EMBL" id="KAK9711876.1"/>
    </source>
</evidence>
<dbReference type="Proteomes" id="UP001458880">
    <property type="component" value="Unassembled WGS sequence"/>
</dbReference>
<reference evidence="1 2" key="1">
    <citation type="journal article" date="2024" name="BMC Genomics">
        <title>De novo assembly and annotation of Popillia japonica's genome with initial clues to its potential as an invasive pest.</title>
        <authorList>
            <person name="Cucini C."/>
            <person name="Boschi S."/>
            <person name="Funari R."/>
            <person name="Cardaioli E."/>
            <person name="Iannotti N."/>
            <person name="Marturano G."/>
            <person name="Paoli F."/>
            <person name="Bruttini M."/>
            <person name="Carapelli A."/>
            <person name="Frati F."/>
            <person name="Nardi F."/>
        </authorList>
    </citation>
    <scope>NUCLEOTIDE SEQUENCE [LARGE SCALE GENOMIC DNA]</scope>
    <source>
        <strain evidence="1">DMR45628</strain>
    </source>
</reference>
<organism evidence="1 2">
    <name type="scientific">Popillia japonica</name>
    <name type="common">Japanese beetle</name>
    <dbReference type="NCBI Taxonomy" id="7064"/>
    <lineage>
        <taxon>Eukaryota</taxon>
        <taxon>Metazoa</taxon>
        <taxon>Ecdysozoa</taxon>
        <taxon>Arthropoda</taxon>
        <taxon>Hexapoda</taxon>
        <taxon>Insecta</taxon>
        <taxon>Pterygota</taxon>
        <taxon>Neoptera</taxon>
        <taxon>Endopterygota</taxon>
        <taxon>Coleoptera</taxon>
        <taxon>Polyphaga</taxon>
        <taxon>Scarabaeiformia</taxon>
        <taxon>Scarabaeidae</taxon>
        <taxon>Rutelinae</taxon>
        <taxon>Popillia</taxon>
    </lineage>
</organism>
<dbReference type="AlphaFoldDB" id="A0AAW1K1P9"/>
<proteinExistence type="predicted"/>
<evidence type="ECO:0000313" key="2">
    <source>
        <dbReference type="Proteomes" id="UP001458880"/>
    </source>
</evidence>
<protein>
    <submittedName>
        <fullName evidence="1">Uncharacterized protein</fullName>
    </submittedName>
</protein>
<gene>
    <name evidence="1" type="ORF">QE152_g25221</name>
</gene>
<keyword evidence="2" id="KW-1185">Reference proteome</keyword>
<dbReference type="EMBL" id="JASPKY010000271">
    <property type="protein sequence ID" value="KAK9711876.1"/>
    <property type="molecule type" value="Genomic_DNA"/>
</dbReference>